<reference evidence="2 3" key="1">
    <citation type="submission" date="2020-07" db="EMBL/GenBank/DDBJ databases">
        <title>Screening of a cold-adapted Planococcus bacterium producing protease in traditional shrimp paste and protease identification by genome sequencing.</title>
        <authorList>
            <person name="Gao R."/>
            <person name="Leng W."/>
            <person name="Chu Q."/>
            <person name="Wu X."/>
            <person name="Liu H."/>
            <person name="Li X."/>
        </authorList>
    </citation>
    <scope>NUCLEOTIDE SEQUENCE [LARGE SCALE GENOMIC DNA]</scope>
    <source>
        <strain evidence="2 3">XJ11</strain>
    </source>
</reference>
<dbReference type="RefSeq" id="WP_068486677.1">
    <property type="nucleotide sequence ID" value="NZ_CP059540.1"/>
</dbReference>
<organism evidence="2 3">
    <name type="scientific">Planococcus maritimus</name>
    <dbReference type="NCBI Taxonomy" id="192421"/>
    <lineage>
        <taxon>Bacteria</taxon>
        <taxon>Bacillati</taxon>
        <taxon>Bacillota</taxon>
        <taxon>Bacilli</taxon>
        <taxon>Bacillales</taxon>
        <taxon>Caryophanaceae</taxon>
        <taxon>Planococcus</taxon>
    </lineage>
</organism>
<keyword evidence="1" id="KW-0812">Transmembrane</keyword>
<protein>
    <submittedName>
        <fullName evidence="2">Uncharacterized protein</fullName>
    </submittedName>
</protein>
<keyword evidence="3" id="KW-1185">Reference proteome</keyword>
<keyword evidence="1" id="KW-0472">Membrane</keyword>
<dbReference type="KEGG" id="pdec:H1Q58_12225"/>
<name>A0A7D7MF82_PLAMR</name>
<evidence type="ECO:0000313" key="3">
    <source>
        <dbReference type="Proteomes" id="UP000514716"/>
    </source>
</evidence>
<dbReference type="AlphaFoldDB" id="A0A7D7MF82"/>
<proteinExistence type="predicted"/>
<sequence length="261" mass="30394">MRRFKPTFFILGLALFGFSMLYTAPEMLERQYQQEMADAYTITEINELATDAPTDYYFRGNTIRTEHTLTGEEPYLDGWDRLVHPADLTIFINGEAAEVLSNYPVLQKQDFDRFDGLNQYGDYLSYWLIEDKTTDSEFFAVTYRLNGYRTKQIVDGYMEGELPREELRYKLLTIQPDGTIDKEQFSYSDKSKLQTQFISANYNGTVGYYTDSSYPNFLVPLVYPWLTSSVGILFLLIGFPYRRLINTLWRATRNKSANSST</sequence>
<gene>
    <name evidence="2" type="ORF">H1Q58_12225</name>
</gene>
<dbReference type="EMBL" id="CP059540">
    <property type="protein sequence ID" value="QMT16727.1"/>
    <property type="molecule type" value="Genomic_DNA"/>
</dbReference>
<dbReference type="Proteomes" id="UP000514716">
    <property type="component" value="Chromosome"/>
</dbReference>
<feature type="transmembrane region" description="Helical" evidence="1">
    <location>
        <begin position="222"/>
        <end position="241"/>
    </location>
</feature>
<accession>A0A7D7MF82</accession>
<keyword evidence="1" id="KW-1133">Transmembrane helix</keyword>
<evidence type="ECO:0000256" key="1">
    <source>
        <dbReference type="SAM" id="Phobius"/>
    </source>
</evidence>
<evidence type="ECO:0000313" key="2">
    <source>
        <dbReference type="EMBL" id="QMT16727.1"/>
    </source>
</evidence>